<dbReference type="RefSeq" id="WP_052221551.1">
    <property type="nucleotide sequence ID" value="NZ_LHUR01000022.1"/>
</dbReference>
<evidence type="ECO:0000313" key="3">
    <source>
        <dbReference type="Proteomes" id="UP000037043"/>
    </source>
</evidence>
<dbReference type="PROSITE" id="PS50151">
    <property type="entry name" value="UVR"/>
    <property type="match status" value="1"/>
</dbReference>
<feature type="domain" description="UVR" evidence="1">
    <location>
        <begin position="135"/>
        <end position="170"/>
    </location>
</feature>
<dbReference type="InterPro" id="IPR001943">
    <property type="entry name" value="UVR_dom"/>
</dbReference>
<dbReference type="Pfam" id="PF02151">
    <property type="entry name" value="UVR"/>
    <property type="match status" value="1"/>
</dbReference>
<proteinExistence type="predicted"/>
<protein>
    <submittedName>
        <fullName evidence="2">UvrB/uvrC motif protein</fullName>
    </submittedName>
</protein>
<dbReference type="GO" id="GO:0008270">
    <property type="term" value="F:zinc ion binding"/>
    <property type="evidence" value="ECO:0007669"/>
    <property type="project" value="TreeGrafter"/>
</dbReference>
<dbReference type="PANTHER" id="PTHR38430">
    <property type="entry name" value="PROTEIN-ARGININE KINASE ACTIVATOR PROTEIN"/>
    <property type="match status" value="1"/>
</dbReference>
<dbReference type="InterPro" id="IPR036876">
    <property type="entry name" value="UVR_dom_sf"/>
</dbReference>
<reference evidence="3" key="1">
    <citation type="submission" date="2015-08" db="EMBL/GenBank/DDBJ databases">
        <title>Genome sequence of the strict anaerobe Clostridium homopropionicum LuHBu1 (DSM 5847T).</title>
        <authorList>
            <person name="Poehlein A."/>
            <person name="Beck M."/>
            <person name="Schiel-Bengelsdorf B."/>
            <person name="Bengelsdorf F.R."/>
            <person name="Daniel R."/>
            <person name="Duerre P."/>
        </authorList>
    </citation>
    <scope>NUCLEOTIDE SEQUENCE [LARGE SCALE GENOMIC DNA]</scope>
    <source>
        <strain evidence="3">DSM 5847</strain>
    </source>
</reference>
<dbReference type="GO" id="GO:1990170">
    <property type="term" value="P:stress response to cadmium ion"/>
    <property type="evidence" value="ECO:0007669"/>
    <property type="project" value="TreeGrafter"/>
</dbReference>
<dbReference type="PIRSF" id="PIRSF015034">
    <property type="entry name" value="YacH"/>
    <property type="match status" value="1"/>
</dbReference>
<dbReference type="Proteomes" id="UP000037043">
    <property type="component" value="Unassembled WGS sequence"/>
</dbReference>
<dbReference type="SUPFAM" id="SSF46600">
    <property type="entry name" value="C-terminal UvrC-binding domain of UvrB"/>
    <property type="match status" value="1"/>
</dbReference>
<dbReference type="STRING" id="36844.SAMN04488501_12116"/>
<evidence type="ECO:0000313" key="2">
    <source>
        <dbReference type="EMBL" id="KOA19930.1"/>
    </source>
</evidence>
<dbReference type="GO" id="GO:0005507">
    <property type="term" value="F:copper ion binding"/>
    <property type="evidence" value="ECO:0007669"/>
    <property type="project" value="TreeGrafter"/>
</dbReference>
<name>A0A0L6ZAC6_9CLOT</name>
<dbReference type="Gene3D" id="4.10.860.10">
    <property type="entry name" value="UVR domain"/>
    <property type="match status" value="1"/>
</dbReference>
<dbReference type="GO" id="GO:0046870">
    <property type="term" value="F:cadmium ion binding"/>
    <property type="evidence" value="ECO:0007669"/>
    <property type="project" value="TreeGrafter"/>
</dbReference>
<dbReference type="GO" id="GO:0050897">
    <property type="term" value="F:cobalt ion binding"/>
    <property type="evidence" value="ECO:0007669"/>
    <property type="project" value="TreeGrafter"/>
</dbReference>
<dbReference type="EMBL" id="LHUR01000022">
    <property type="protein sequence ID" value="KOA19930.1"/>
    <property type="molecule type" value="Genomic_DNA"/>
</dbReference>
<dbReference type="GO" id="GO:1990169">
    <property type="term" value="P:stress response to copper ion"/>
    <property type="evidence" value="ECO:0007669"/>
    <property type="project" value="TreeGrafter"/>
</dbReference>
<keyword evidence="3" id="KW-1185">Reference proteome</keyword>
<dbReference type="AlphaFoldDB" id="A0A0L6ZAC6"/>
<comment type="caution">
    <text evidence="2">The sequence shown here is derived from an EMBL/GenBank/DDBJ whole genome shotgun (WGS) entry which is preliminary data.</text>
</comment>
<dbReference type="PANTHER" id="PTHR38430:SF1">
    <property type="entry name" value="PROTEIN-ARGININE KINASE ACTIVATOR PROTEIN"/>
    <property type="match status" value="1"/>
</dbReference>
<evidence type="ECO:0000259" key="1">
    <source>
        <dbReference type="PROSITE" id="PS50151"/>
    </source>
</evidence>
<accession>A0A0L6ZAC6</accession>
<sequence length="172" mass="19661">MICEVCKQNEATIHITKIVNGTKNEINICSSCAGKTQEFNLVTDIDIMTPFSFTNILGGLMDYVNKTEKVNSDVELRCKKCNLSYREFKEKGLLGCNECYEYFKPSIQQVVKGLQGNTEHLGKIPNRAGKDFISKKKILQLKEELQKAITLEEYERAAELRDKIKEVEKEID</sequence>
<dbReference type="PATRIC" id="fig|1121318.3.peg.2041"/>
<dbReference type="InterPro" id="IPR025542">
    <property type="entry name" value="YacH"/>
</dbReference>
<gene>
    <name evidence="2" type="ORF">CLHOM_20200</name>
</gene>
<organism evidence="2 3">
    <name type="scientific">Clostridium homopropionicum DSM 5847</name>
    <dbReference type="NCBI Taxonomy" id="1121318"/>
    <lineage>
        <taxon>Bacteria</taxon>
        <taxon>Bacillati</taxon>
        <taxon>Bacillota</taxon>
        <taxon>Clostridia</taxon>
        <taxon>Eubacteriales</taxon>
        <taxon>Clostridiaceae</taxon>
        <taxon>Clostridium</taxon>
    </lineage>
</organism>